<feature type="transmembrane region" description="Helical" evidence="1">
    <location>
        <begin position="23"/>
        <end position="41"/>
    </location>
</feature>
<feature type="transmembrane region" description="Helical" evidence="1">
    <location>
        <begin position="94"/>
        <end position="111"/>
    </location>
</feature>
<name>A0A9D1EEE2_9FIRM</name>
<proteinExistence type="predicted"/>
<feature type="transmembrane region" description="Helical" evidence="1">
    <location>
        <begin position="71"/>
        <end position="88"/>
    </location>
</feature>
<keyword evidence="1" id="KW-1133">Transmembrane helix</keyword>
<evidence type="ECO:0000256" key="1">
    <source>
        <dbReference type="SAM" id="Phobius"/>
    </source>
</evidence>
<reference evidence="3" key="2">
    <citation type="journal article" date="2021" name="PeerJ">
        <title>Extensive microbial diversity within the chicken gut microbiome revealed by metagenomics and culture.</title>
        <authorList>
            <person name="Gilroy R."/>
            <person name="Ravi A."/>
            <person name="Getino M."/>
            <person name="Pursley I."/>
            <person name="Horton D.L."/>
            <person name="Alikhan N.F."/>
            <person name="Baker D."/>
            <person name="Gharbi K."/>
            <person name="Hall N."/>
            <person name="Watson M."/>
            <person name="Adriaenssens E.M."/>
            <person name="Foster-Nyarko E."/>
            <person name="Jarju S."/>
            <person name="Secka A."/>
            <person name="Antonio M."/>
            <person name="Oren A."/>
            <person name="Chaudhuri R.R."/>
            <person name="La Ragione R."/>
            <person name="Hildebrand F."/>
            <person name="Pallen M.J."/>
        </authorList>
    </citation>
    <scope>NUCLEOTIDE SEQUENCE</scope>
    <source>
        <strain evidence="3">ChiW13-3771</strain>
    </source>
</reference>
<feature type="transmembrane region" description="Helical" evidence="1">
    <location>
        <begin position="47"/>
        <end position="64"/>
    </location>
</feature>
<dbReference type="Pfam" id="PF01478">
    <property type="entry name" value="Peptidase_A24"/>
    <property type="match status" value="1"/>
</dbReference>
<dbReference type="AlphaFoldDB" id="A0A9D1EEE2"/>
<dbReference type="GO" id="GO:0004190">
    <property type="term" value="F:aspartic-type endopeptidase activity"/>
    <property type="evidence" value="ECO:0007669"/>
    <property type="project" value="InterPro"/>
</dbReference>
<sequence>MVNGVIIVFLIPCAITDLKSKTIPIWWTVVFGISAMIYQIFWKKQKLEAILFSMIIGVTLLVAAKISNQRIGYGDGIIFLILGLWIGFWDGISLLFFSLILSSIISVYFIIVRRKGRDYRIPFIPFVTAAYIILEGTRFLSS</sequence>
<comment type="caution">
    <text evidence="3">The sequence shown here is derived from an EMBL/GenBank/DDBJ whole genome shotgun (WGS) entry which is preliminary data.</text>
</comment>
<dbReference type="Gene3D" id="1.20.120.1220">
    <property type="match status" value="1"/>
</dbReference>
<evidence type="ECO:0000313" key="3">
    <source>
        <dbReference type="EMBL" id="HIR88368.1"/>
    </source>
</evidence>
<evidence type="ECO:0000259" key="2">
    <source>
        <dbReference type="Pfam" id="PF01478"/>
    </source>
</evidence>
<reference evidence="3" key="1">
    <citation type="submission" date="2020-10" db="EMBL/GenBank/DDBJ databases">
        <authorList>
            <person name="Gilroy R."/>
        </authorList>
    </citation>
    <scope>NUCLEOTIDE SEQUENCE</scope>
    <source>
        <strain evidence="3">ChiW13-3771</strain>
    </source>
</reference>
<evidence type="ECO:0000313" key="4">
    <source>
        <dbReference type="Proteomes" id="UP000824201"/>
    </source>
</evidence>
<dbReference type="Proteomes" id="UP000824201">
    <property type="component" value="Unassembled WGS sequence"/>
</dbReference>
<dbReference type="InterPro" id="IPR000045">
    <property type="entry name" value="Prepilin_IV_endopep_pep"/>
</dbReference>
<keyword evidence="1" id="KW-0812">Transmembrane</keyword>
<accession>A0A9D1EEE2</accession>
<dbReference type="GO" id="GO:0016020">
    <property type="term" value="C:membrane"/>
    <property type="evidence" value="ECO:0007669"/>
    <property type="project" value="InterPro"/>
</dbReference>
<dbReference type="EMBL" id="DVHN01000059">
    <property type="protein sequence ID" value="HIR88368.1"/>
    <property type="molecule type" value="Genomic_DNA"/>
</dbReference>
<feature type="domain" description="Prepilin type IV endopeptidase peptidase" evidence="2">
    <location>
        <begin position="5"/>
        <end position="106"/>
    </location>
</feature>
<protein>
    <submittedName>
        <fullName evidence="3">Prepilin peptidase</fullName>
    </submittedName>
</protein>
<keyword evidence="1" id="KW-0472">Membrane</keyword>
<organism evidence="3 4">
    <name type="scientific">Candidatus Fimimorpha faecalis</name>
    <dbReference type="NCBI Taxonomy" id="2840824"/>
    <lineage>
        <taxon>Bacteria</taxon>
        <taxon>Bacillati</taxon>
        <taxon>Bacillota</taxon>
        <taxon>Clostridia</taxon>
        <taxon>Eubacteriales</taxon>
        <taxon>Candidatus Fimimorpha</taxon>
    </lineage>
</organism>
<feature type="transmembrane region" description="Helical" evidence="1">
    <location>
        <begin position="123"/>
        <end position="141"/>
    </location>
</feature>
<gene>
    <name evidence="3" type="ORF">IAC96_05395</name>
</gene>